<accession>A0A2L1TVF3</accession>
<dbReference type="Pfam" id="PF12788">
    <property type="entry name" value="YmaF"/>
    <property type="match status" value="1"/>
</dbReference>
<evidence type="ECO:0000313" key="2">
    <source>
        <dbReference type="Proteomes" id="UP000239833"/>
    </source>
</evidence>
<dbReference type="AlphaFoldDB" id="A0A2L1TVF3"/>
<gene>
    <name evidence="1" type="ORF">ERICIII_00423</name>
</gene>
<dbReference type="Proteomes" id="UP000239833">
    <property type="component" value="Chromosome"/>
</dbReference>
<dbReference type="EMBL" id="CP019655">
    <property type="protein sequence ID" value="AVF24659.1"/>
    <property type="molecule type" value="Genomic_DNA"/>
</dbReference>
<name>A0A2L1TVF3_9BACL</name>
<protein>
    <submittedName>
        <fullName evidence="1">YmaF family protein</fullName>
    </submittedName>
</protein>
<sequence>MLILEISITGFVVCSDDSDSEHSHELYITSWDGRPVYTHVHAFAGNTSFDVGHYHHYAGVTEPAPSRIEHVHNYYAETSFNDGHSHTIRGTTGPAIPLPEGGHFHRFEGYTTVNGMTPHSHSYCGNTGNEKVL</sequence>
<reference evidence="2" key="1">
    <citation type="submission" date="2017-02" db="EMBL/GenBank/DDBJ databases">
        <title>Delineation of Paenibacillus larvae strains originating from foulbrood outbreaks.</title>
        <authorList>
            <person name="Beims H."/>
            <person name="Bunk B."/>
            <person name="Sproeer C."/>
            <person name="Mohr K.I."/>
            <person name="Pradella S."/>
            <person name="Guenther G."/>
            <person name="Rohde M."/>
            <person name="von der Ohe W."/>
            <person name="Steinert M."/>
        </authorList>
    </citation>
    <scope>NUCLEOTIDE SEQUENCE [LARGE SCALE GENOMIC DNA]</scope>
    <source>
        <strain evidence="2">Eric_III</strain>
    </source>
</reference>
<dbReference type="InterPro" id="IPR024307">
    <property type="entry name" value="YmaF"/>
</dbReference>
<organism evidence="1 2">
    <name type="scientific">Paenibacillus larvae subsp. larvae</name>
    <dbReference type="NCBI Taxonomy" id="147375"/>
    <lineage>
        <taxon>Bacteria</taxon>
        <taxon>Bacillati</taxon>
        <taxon>Bacillota</taxon>
        <taxon>Bacilli</taxon>
        <taxon>Bacillales</taxon>
        <taxon>Paenibacillaceae</taxon>
        <taxon>Paenibacillus</taxon>
    </lineage>
</organism>
<dbReference type="STRING" id="147375.BXP28_19020"/>
<proteinExistence type="predicted"/>
<evidence type="ECO:0000313" key="1">
    <source>
        <dbReference type="EMBL" id="AVF24659.1"/>
    </source>
</evidence>